<keyword evidence="3" id="KW-0378">Hydrolase</keyword>
<dbReference type="GO" id="GO:0046872">
    <property type="term" value="F:metal ion binding"/>
    <property type="evidence" value="ECO:0007669"/>
    <property type="project" value="UniProtKB-KW"/>
</dbReference>
<sequence length="305" mass="33391">MKAAIGKLAEQSSIRRWQMDEFTFTYVVDGSMWLTAALFLNAIPSRYWDDHPDEVRPDGYVAMSTGGLLIESPGHTMLIDAGLGDVKSNNAIGRNDSGEFMHTLDALGVRAEDVDVFALTHLHVDHAGWAFLDGDDGRRVPAFPNAQYIVAESELQPFHRGERPLGACDHDSIVAPMERLSALRRVTDGEEIMPGIKTIITPGHSAGHTSYLITSSSGRRLVAFGDAFHVPAQLSHPEWGSAPDAAPDLVPRARARLLEELCQSDTYAFAIHFGDQPFGRVDRDLSGGVRWQPIATDILAGPPRR</sequence>
<comment type="caution">
    <text evidence="6">The sequence shown here is derived from an EMBL/GenBank/DDBJ whole genome shotgun (WGS) entry which is preliminary data.</text>
</comment>
<dbReference type="AlphaFoldDB" id="A0A1X2F1T0"/>
<dbReference type="OrthoDB" id="5177904at2"/>
<organism evidence="6 7">
    <name type="scientific">Mycolicibacterium wolinskyi</name>
    <dbReference type="NCBI Taxonomy" id="59750"/>
    <lineage>
        <taxon>Bacteria</taxon>
        <taxon>Bacillati</taxon>
        <taxon>Actinomycetota</taxon>
        <taxon>Actinomycetes</taxon>
        <taxon>Mycobacteriales</taxon>
        <taxon>Mycobacteriaceae</taxon>
        <taxon>Mycolicibacterium</taxon>
    </lineage>
</organism>
<feature type="domain" description="Metallo-beta-lactamase" evidence="5">
    <location>
        <begin position="64"/>
        <end position="272"/>
    </location>
</feature>
<dbReference type="InterPro" id="IPR001279">
    <property type="entry name" value="Metallo-B-lactamas"/>
</dbReference>
<dbReference type="SUPFAM" id="SSF56281">
    <property type="entry name" value="Metallo-hydrolase/oxidoreductase"/>
    <property type="match status" value="1"/>
</dbReference>
<keyword evidence="4" id="KW-0862">Zinc</keyword>
<dbReference type="GO" id="GO:0016787">
    <property type="term" value="F:hydrolase activity"/>
    <property type="evidence" value="ECO:0007669"/>
    <property type="project" value="UniProtKB-KW"/>
</dbReference>
<dbReference type="PANTHER" id="PTHR42978:SF6">
    <property type="entry name" value="QUORUM-QUENCHING LACTONASE YTNP-RELATED"/>
    <property type="match status" value="1"/>
</dbReference>
<evidence type="ECO:0000256" key="2">
    <source>
        <dbReference type="ARBA" id="ARBA00022723"/>
    </source>
</evidence>
<dbReference type="EMBL" id="LQQA01000029">
    <property type="protein sequence ID" value="ORX12382.1"/>
    <property type="molecule type" value="Genomic_DNA"/>
</dbReference>
<evidence type="ECO:0000313" key="7">
    <source>
        <dbReference type="Proteomes" id="UP000193964"/>
    </source>
</evidence>
<protein>
    <recommendedName>
        <fullName evidence="5">Metallo-beta-lactamase domain-containing protein</fullName>
    </recommendedName>
</protein>
<dbReference type="SMART" id="SM00849">
    <property type="entry name" value="Lactamase_B"/>
    <property type="match status" value="1"/>
</dbReference>
<name>A0A1X2F1T0_9MYCO</name>
<gene>
    <name evidence="6" type="ORF">AWC31_30795</name>
</gene>
<evidence type="ECO:0000256" key="4">
    <source>
        <dbReference type="ARBA" id="ARBA00022833"/>
    </source>
</evidence>
<keyword evidence="2" id="KW-0479">Metal-binding</keyword>
<dbReference type="InterPro" id="IPR051013">
    <property type="entry name" value="MBL_superfamily_lactonases"/>
</dbReference>
<evidence type="ECO:0000313" key="6">
    <source>
        <dbReference type="EMBL" id="ORX12382.1"/>
    </source>
</evidence>
<evidence type="ECO:0000256" key="1">
    <source>
        <dbReference type="ARBA" id="ARBA00007749"/>
    </source>
</evidence>
<dbReference type="Proteomes" id="UP000193964">
    <property type="component" value="Unassembled WGS sequence"/>
</dbReference>
<reference evidence="6 7" key="1">
    <citation type="submission" date="2016-01" db="EMBL/GenBank/DDBJ databases">
        <title>The new phylogeny of the genus Mycobacterium.</title>
        <authorList>
            <person name="Tarcisio F."/>
            <person name="Conor M."/>
            <person name="Antonella G."/>
            <person name="Elisabetta G."/>
            <person name="Giulia F.S."/>
            <person name="Sara T."/>
            <person name="Anna F."/>
            <person name="Clotilde B."/>
            <person name="Roberto B."/>
            <person name="Veronica D.S."/>
            <person name="Fabio R."/>
            <person name="Monica P."/>
            <person name="Olivier J."/>
            <person name="Enrico T."/>
            <person name="Nicola S."/>
        </authorList>
    </citation>
    <scope>NUCLEOTIDE SEQUENCE [LARGE SCALE GENOMIC DNA]</scope>
    <source>
        <strain evidence="6 7">ATCC 700010</strain>
    </source>
</reference>
<dbReference type="Gene3D" id="3.60.15.10">
    <property type="entry name" value="Ribonuclease Z/Hydroxyacylglutathione hydrolase-like"/>
    <property type="match status" value="1"/>
</dbReference>
<comment type="similarity">
    <text evidence="1">Belongs to the metallo-beta-lactamase superfamily.</text>
</comment>
<dbReference type="Pfam" id="PF00753">
    <property type="entry name" value="Lactamase_B"/>
    <property type="match status" value="1"/>
</dbReference>
<accession>A0A1X2F1T0</accession>
<evidence type="ECO:0000259" key="5">
    <source>
        <dbReference type="SMART" id="SM00849"/>
    </source>
</evidence>
<dbReference type="PANTHER" id="PTHR42978">
    <property type="entry name" value="QUORUM-QUENCHING LACTONASE YTNP-RELATED-RELATED"/>
    <property type="match status" value="1"/>
</dbReference>
<proteinExistence type="inferred from homology"/>
<dbReference type="InterPro" id="IPR036866">
    <property type="entry name" value="RibonucZ/Hydroxyglut_hydro"/>
</dbReference>
<evidence type="ECO:0000256" key="3">
    <source>
        <dbReference type="ARBA" id="ARBA00022801"/>
    </source>
</evidence>